<dbReference type="PANTHER" id="PTHR11061">
    <property type="entry name" value="RNA M5U METHYLTRANSFERASE"/>
    <property type="match status" value="1"/>
</dbReference>
<keyword evidence="3 4" id="KW-0949">S-adenosyl-L-methionine</keyword>
<dbReference type="InterPro" id="IPR002792">
    <property type="entry name" value="TRAM_dom"/>
</dbReference>
<keyword evidence="1 4" id="KW-0489">Methyltransferase</keyword>
<dbReference type="Gene3D" id="2.40.50.1070">
    <property type="match status" value="1"/>
</dbReference>
<dbReference type="InterPro" id="IPR012340">
    <property type="entry name" value="NA-bd_OB-fold"/>
</dbReference>
<dbReference type="EMBL" id="JACHVT010000001">
    <property type="protein sequence ID" value="MBB2984887.1"/>
    <property type="molecule type" value="Genomic_DNA"/>
</dbReference>
<evidence type="ECO:0000313" key="7">
    <source>
        <dbReference type="EMBL" id="MBB2984887.1"/>
    </source>
</evidence>
<comment type="caution">
    <text evidence="7">The sequence shown here is derived from an EMBL/GenBank/DDBJ whole genome shotgun (WGS) entry which is preliminary data.</text>
</comment>
<feature type="compositionally biased region" description="Basic and acidic residues" evidence="5">
    <location>
        <begin position="224"/>
        <end position="241"/>
    </location>
</feature>
<feature type="domain" description="TRAM" evidence="6">
    <location>
        <begin position="20"/>
        <end position="80"/>
    </location>
</feature>
<dbReference type="Pfam" id="PF01135">
    <property type="entry name" value="PCMT"/>
    <property type="match status" value="1"/>
</dbReference>
<dbReference type="GO" id="GO:0070475">
    <property type="term" value="P:rRNA base methylation"/>
    <property type="evidence" value="ECO:0007669"/>
    <property type="project" value="TreeGrafter"/>
</dbReference>
<dbReference type="CDD" id="cd02440">
    <property type="entry name" value="AdoMet_MTases"/>
    <property type="match status" value="1"/>
</dbReference>
<comment type="similarity">
    <text evidence="4">Belongs to the class I-like SAM-binding methyltransferase superfamily. RNA M5U methyltransferase family.</text>
</comment>
<dbReference type="AlphaFoldDB" id="A0A839PN16"/>
<evidence type="ECO:0000313" key="8">
    <source>
        <dbReference type="Proteomes" id="UP000590811"/>
    </source>
</evidence>
<dbReference type="RefSeq" id="WP_184506945.1">
    <property type="nucleotide sequence ID" value="NZ_JACHVT010000001.1"/>
</dbReference>
<feature type="region of interest" description="Disordered" evidence="5">
    <location>
        <begin position="217"/>
        <end position="263"/>
    </location>
</feature>
<sequence length="456" mass="48484">MTSAGGGRRPRRREPSASAPSLVGAEWEVEVGPVAHGGFCIARHEGQVVFVRHALPGERVLARVTEGRVGDRFVRADAVSISHASPHRVVPPCPWSGPGRCGGCDFQHVDLPEQRALKAAVVREQFSRLAGLDVDVEVAAVPGDHDGLDWRTRVEFAVDGSGRAGLRRHRSRDVVPVEDCLIATRPVVGSGVLDRSWPGVAAVDVIDAADPAEPVLVPVPLERAGGRARERSRPQGRDRRGGDRRHRGPQPDAGGDDAGDGGLVREVVRDGDWSGEYAVAARGFWQVHPGAAPTFLHRVTVLLEAARGDRVLDLYAGSGLFTARLGELVGPDGPVLGIEGDRRAVENGRANTEHLPNVEWRAGRVDAELATLVDQGVGADLAVLDPPRTGAGPEVIAHLAALGVRRAVYVACDPAALARDVATALTHGYRLASLEAHDAFPMTHHVECIAVLERAD</sequence>
<evidence type="ECO:0000256" key="1">
    <source>
        <dbReference type="ARBA" id="ARBA00022603"/>
    </source>
</evidence>
<dbReference type="Proteomes" id="UP000590811">
    <property type="component" value="Unassembled WGS sequence"/>
</dbReference>
<feature type="active site" description="Nucleophile" evidence="4">
    <location>
        <position position="412"/>
    </location>
</feature>
<evidence type="ECO:0000256" key="4">
    <source>
        <dbReference type="PROSITE-ProRule" id="PRU01024"/>
    </source>
</evidence>
<gene>
    <name evidence="7" type="ORF">FHW14_000027</name>
</gene>
<dbReference type="InterPro" id="IPR029063">
    <property type="entry name" value="SAM-dependent_MTases_sf"/>
</dbReference>
<dbReference type="Pfam" id="PF05958">
    <property type="entry name" value="tRNA_U5-meth_tr"/>
    <property type="match status" value="1"/>
</dbReference>
<dbReference type="SUPFAM" id="SSF53335">
    <property type="entry name" value="S-adenosyl-L-methionine-dependent methyltransferases"/>
    <property type="match status" value="2"/>
</dbReference>
<dbReference type="GO" id="GO:0070041">
    <property type="term" value="F:rRNA (uridine-C5-)-methyltransferase activity"/>
    <property type="evidence" value="ECO:0007669"/>
    <property type="project" value="TreeGrafter"/>
</dbReference>
<dbReference type="PROSITE" id="PS51687">
    <property type="entry name" value="SAM_MT_RNA_M5U"/>
    <property type="match status" value="1"/>
</dbReference>
<feature type="region of interest" description="Disordered" evidence="5">
    <location>
        <begin position="1"/>
        <end position="21"/>
    </location>
</feature>
<dbReference type="InterPro" id="IPR010280">
    <property type="entry name" value="U5_MeTrfase_fam"/>
</dbReference>
<evidence type="ECO:0000256" key="5">
    <source>
        <dbReference type="SAM" id="MobiDB-lite"/>
    </source>
</evidence>
<proteinExistence type="inferred from homology"/>
<evidence type="ECO:0000259" key="6">
    <source>
        <dbReference type="PROSITE" id="PS50926"/>
    </source>
</evidence>
<protein>
    <submittedName>
        <fullName evidence="7">tRNA/tmRNA/rRNA uracil-C5-methylase (TrmA/RlmC/RlmD family)</fullName>
    </submittedName>
</protein>
<dbReference type="SUPFAM" id="SSF50249">
    <property type="entry name" value="Nucleic acid-binding proteins"/>
    <property type="match status" value="1"/>
</dbReference>
<evidence type="ECO:0000256" key="3">
    <source>
        <dbReference type="ARBA" id="ARBA00022691"/>
    </source>
</evidence>
<organism evidence="7 8">
    <name type="scientific">Terracoccus luteus</name>
    <dbReference type="NCBI Taxonomy" id="53356"/>
    <lineage>
        <taxon>Bacteria</taxon>
        <taxon>Bacillati</taxon>
        <taxon>Actinomycetota</taxon>
        <taxon>Actinomycetes</taxon>
        <taxon>Micrococcales</taxon>
        <taxon>Intrasporangiaceae</taxon>
        <taxon>Terracoccus</taxon>
    </lineage>
</organism>
<dbReference type="PANTHER" id="PTHR11061:SF30">
    <property type="entry name" value="TRNA (URACIL(54)-C(5))-METHYLTRANSFERASE"/>
    <property type="match status" value="1"/>
</dbReference>
<feature type="binding site" evidence="4">
    <location>
        <position position="339"/>
    </location>
    <ligand>
        <name>S-adenosyl-L-methionine</name>
        <dbReference type="ChEBI" id="CHEBI:59789"/>
    </ligand>
</feature>
<dbReference type="PROSITE" id="PS50926">
    <property type="entry name" value="TRAM"/>
    <property type="match status" value="1"/>
</dbReference>
<feature type="binding site" evidence="4">
    <location>
        <position position="385"/>
    </location>
    <ligand>
        <name>S-adenosyl-L-methionine</name>
        <dbReference type="ChEBI" id="CHEBI:59789"/>
    </ligand>
</feature>
<keyword evidence="2 4" id="KW-0808">Transferase</keyword>
<name>A0A839PN16_9MICO</name>
<reference evidence="7 8" key="1">
    <citation type="submission" date="2020-08" db="EMBL/GenBank/DDBJ databases">
        <title>Genomic Encyclopedia of Type Strains, Phase IV (KMG-V): Genome sequencing to study the core and pangenomes of soil and plant-associated prokaryotes.</title>
        <authorList>
            <person name="Whitman W."/>
        </authorList>
    </citation>
    <scope>NUCLEOTIDE SEQUENCE [LARGE SCALE GENOMIC DNA]</scope>
    <source>
        <strain evidence="7 8">B3ACCR2</strain>
    </source>
</reference>
<dbReference type="Pfam" id="PF01938">
    <property type="entry name" value="TRAM"/>
    <property type="match status" value="1"/>
</dbReference>
<feature type="binding site" evidence="4">
    <location>
        <position position="286"/>
    </location>
    <ligand>
        <name>S-adenosyl-L-methionine</name>
        <dbReference type="ChEBI" id="CHEBI:59789"/>
    </ligand>
</feature>
<feature type="binding site" evidence="4">
    <location>
        <position position="315"/>
    </location>
    <ligand>
        <name>S-adenosyl-L-methionine</name>
        <dbReference type="ChEBI" id="CHEBI:59789"/>
    </ligand>
</feature>
<accession>A0A839PN16</accession>
<dbReference type="Gene3D" id="2.40.50.140">
    <property type="entry name" value="Nucleic acid-binding proteins"/>
    <property type="match status" value="1"/>
</dbReference>
<evidence type="ECO:0000256" key="2">
    <source>
        <dbReference type="ARBA" id="ARBA00022679"/>
    </source>
</evidence>
<dbReference type="Gene3D" id="3.40.50.150">
    <property type="entry name" value="Vaccinia Virus protein VP39"/>
    <property type="match status" value="1"/>
</dbReference>